<dbReference type="Proteomes" id="UP001472677">
    <property type="component" value="Unassembled WGS sequence"/>
</dbReference>
<name>A0ABR2CPZ2_9ROSI</name>
<organism evidence="2 3">
    <name type="scientific">Hibiscus sabdariffa</name>
    <name type="common">roselle</name>
    <dbReference type="NCBI Taxonomy" id="183260"/>
    <lineage>
        <taxon>Eukaryota</taxon>
        <taxon>Viridiplantae</taxon>
        <taxon>Streptophyta</taxon>
        <taxon>Embryophyta</taxon>
        <taxon>Tracheophyta</taxon>
        <taxon>Spermatophyta</taxon>
        <taxon>Magnoliopsida</taxon>
        <taxon>eudicotyledons</taxon>
        <taxon>Gunneridae</taxon>
        <taxon>Pentapetalae</taxon>
        <taxon>rosids</taxon>
        <taxon>malvids</taxon>
        <taxon>Malvales</taxon>
        <taxon>Malvaceae</taxon>
        <taxon>Malvoideae</taxon>
        <taxon>Hibiscus</taxon>
    </lineage>
</organism>
<comment type="caution">
    <text evidence="2">The sequence shown here is derived from an EMBL/GenBank/DDBJ whole genome shotgun (WGS) entry which is preliminary data.</text>
</comment>
<gene>
    <name evidence="2" type="ORF">V6N12_066390</name>
</gene>
<keyword evidence="3" id="KW-1185">Reference proteome</keyword>
<evidence type="ECO:0000313" key="3">
    <source>
        <dbReference type="Proteomes" id="UP001472677"/>
    </source>
</evidence>
<dbReference type="EMBL" id="JBBPBM010000046">
    <property type="protein sequence ID" value="KAK8521807.1"/>
    <property type="molecule type" value="Genomic_DNA"/>
</dbReference>
<reference evidence="2 3" key="1">
    <citation type="journal article" date="2024" name="G3 (Bethesda)">
        <title>Genome assembly of Hibiscus sabdariffa L. provides insights into metabolisms of medicinal natural products.</title>
        <authorList>
            <person name="Kim T."/>
        </authorList>
    </citation>
    <scope>NUCLEOTIDE SEQUENCE [LARGE SCALE GENOMIC DNA]</scope>
    <source>
        <strain evidence="2">TK-2024</strain>
        <tissue evidence="2">Old leaves</tissue>
    </source>
</reference>
<protein>
    <submittedName>
        <fullName evidence="2">Uncharacterized protein</fullName>
    </submittedName>
</protein>
<accession>A0ABR2CPZ2</accession>
<evidence type="ECO:0000256" key="1">
    <source>
        <dbReference type="SAM" id="MobiDB-lite"/>
    </source>
</evidence>
<feature type="compositionally biased region" description="Basic and acidic residues" evidence="1">
    <location>
        <begin position="7"/>
        <end position="20"/>
    </location>
</feature>
<feature type="region of interest" description="Disordered" evidence="1">
    <location>
        <begin position="1"/>
        <end position="20"/>
    </location>
</feature>
<evidence type="ECO:0000313" key="2">
    <source>
        <dbReference type="EMBL" id="KAK8521807.1"/>
    </source>
</evidence>
<proteinExistence type="predicted"/>
<sequence>MLEMWETNEHDGGADSKIEKGANMDLKRKVDITETEKELNGTVKEQLEEALEAIMKLGDAIRKLMTQVEDVFLLDDRKDSREQTRVAERKTRVLLRGYHVSFLT</sequence>